<dbReference type="Proteomes" id="UP001139462">
    <property type="component" value="Unassembled WGS sequence"/>
</dbReference>
<name>A0A9X1R3G9_9FLAO</name>
<dbReference type="EMBL" id="JAIRBB010000009">
    <property type="protein sequence ID" value="MCG2431584.1"/>
    <property type="molecule type" value="Genomic_DNA"/>
</dbReference>
<dbReference type="InterPro" id="IPR007431">
    <property type="entry name" value="ACP_PD"/>
</dbReference>
<gene>
    <name evidence="4" type="ORF">K8344_10675</name>
</gene>
<dbReference type="GO" id="GO:0008770">
    <property type="term" value="F:[acyl-carrier-protein] phosphodiesterase activity"/>
    <property type="evidence" value="ECO:0007669"/>
    <property type="project" value="InterPro"/>
</dbReference>
<evidence type="ECO:0000313" key="5">
    <source>
        <dbReference type="Proteomes" id="UP001139462"/>
    </source>
</evidence>
<evidence type="ECO:0000256" key="3">
    <source>
        <dbReference type="ARBA" id="ARBA00023098"/>
    </source>
</evidence>
<evidence type="ECO:0000256" key="2">
    <source>
        <dbReference type="ARBA" id="ARBA00022801"/>
    </source>
</evidence>
<protein>
    <submittedName>
        <fullName evidence="4">ACP phosphodiesterase</fullName>
    </submittedName>
</protein>
<dbReference type="PANTHER" id="PTHR38764">
    <property type="entry name" value="ACYL CARRIER PROTEIN PHOSPHODIESTERASE"/>
    <property type="match status" value="1"/>
</dbReference>
<accession>A0A9X1R3G9</accession>
<dbReference type="PANTHER" id="PTHR38764:SF1">
    <property type="entry name" value="ACYL CARRIER PROTEIN PHOSPHODIESTERASE"/>
    <property type="match status" value="1"/>
</dbReference>
<dbReference type="RefSeq" id="WP_237608682.1">
    <property type="nucleotide sequence ID" value="NZ_JAIRBB010000009.1"/>
</dbReference>
<dbReference type="AlphaFoldDB" id="A0A9X1R3G9"/>
<organism evidence="4 5">
    <name type="scientific">Aequorivita xiaoshiensis</name>
    <dbReference type="NCBI Taxonomy" id="2874476"/>
    <lineage>
        <taxon>Bacteria</taxon>
        <taxon>Pseudomonadati</taxon>
        <taxon>Bacteroidota</taxon>
        <taxon>Flavobacteriia</taxon>
        <taxon>Flavobacteriales</taxon>
        <taxon>Flavobacteriaceae</taxon>
        <taxon>Aequorivita</taxon>
    </lineage>
</organism>
<keyword evidence="5" id="KW-1185">Reference proteome</keyword>
<comment type="caution">
    <text evidence="4">The sequence shown here is derived from an EMBL/GenBank/DDBJ whole genome shotgun (WGS) entry which is preliminary data.</text>
</comment>
<reference evidence="4" key="1">
    <citation type="submission" date="2021-09" db="EMBL/GenBank/DDBJ databases">
        <title>Genome of Aequorivita sp. strain F64183.</title>
        <authorList>
            <person name="Wang Y."/>
        </authorList>
    </citation>
    <scope>NUCLEOTIDE SEQUENCE</scope>
    <source>
        <strain evidence="4">F64183</strain>
    </source>
</reference>
<dbReference type="GO" id="GO:0006633">
    <property type="term" value="P:fatty acid biosynthetic process"/>
    <property type="evidence" value="ECO:0007669"/>
    <property type="project" value="InterPro"/>
</dbReference>
<keyword evidence="1" id="KW-0444">Lipid biosynthesis</keyword>
<proteinExistence type="predicted"/>
<sequence>MNFLAHIYLSGDDDEITIGNFIADGIKGKRYLKYPPKIAKGILLHRAIDSFTDSHPTVHKSTKRLHKNYSHYSGVIVDILYDHYLAKNWKKYSNQPLDEYVEEFYELLRNNFTILPARIQRMMPYMIADNWLLSYATVEGIGKILAQMNVRTKGVAKMNLAVVELEEYYEEFEYEFTSFFDELIIHANQKLIEL</sequence>
<keyword evidence="3" id="KW-0443">Lipid metabolism</keyword>
<evidence type="ECO:0000313" key="4">
    <source>
        <dbReference type="EMBL" id="MCG2431584.1"/>
    </source>
</evidence>
<dbReference type="PIRSF" id="PIRSF011489">
    <property type="entry name" value="DUF479"/>
    <property type="match status" value="1"/>
</dbReference>
<dbReference type="Pfam" id="PF04336">
    <property type="entry name" value="ACP_PD"/>
    <property type="match status" value="1"/>
</dbReference>
<keyword evidence="2" id="KW-0378">Hydrolase</keyword>
<evidence type="ECO:0000256" key="1">
    <source>
        <dbReference type="ARBA" id="ARBA00022516"/>
    </source>
</evidence>